<keyword evidence="10" id="KW-1133">Transmembrane helix</keyword>
<dbReference type="InterPro" id="IPR001173">
    <property type="entry name" value="Glyco_trans_2-like"/>
</dbReference>
<feature type="domain" description="Glycosyltransferase 2-like" evidence="13">
    <location>
        <begin position="7"/>
        <end position="176"/>
    </location>
</feature>
<proteinExistence type="inferred from homology"/>
<dbReference type="Proteomes" id="UP000647241">
    <property type="component" value="Unassembled WGS sequence"/>
</dbReference>
<evidence type="ECO:0000256" key="10">
    <source>
        <dbReference type="ARBA" id="ARBA00022989"/>
    </source>
</evidence>
<evidence type="ECO:0000256" key="9">
    <source>
        <dbReference type="ARBA" id="ARBA00022968"/>
    </source>
</evidence>
<reference evidence="14" key="2">
    <citation type="submission" date="2020-09" db="EMBL/GenBank/DDBJ databases">
        <authorList>
            <person name="Sun Q."/>
            <person name="Zhou Y."/>
        </authorList>
    </citation>
    <scope>NUCLEOTIDE SEQUENCE</scope>
    <source>
        <strain evidence="14">CGMCC 1.12997</strain>
    </source>
</reference>
<gene>
    <name evidence="14" type="ORF">GCM10011585_29020</name>
</gene>
<accession>A0A917M775</accession>
<evidence type="ECO:0000256" key="12">
    <source>
        <dbReference type="ARBA" id="ARBA00045097"/>
    </source>
</evidence>
<comment type="catalytic activity">
    <reaction evidence="12">
        <text>a di-trans,poly-cis-dolichyl phosphate + UDP-alpha-D-glucose = a di-trans,poly-cis-dolichyl beta-D-glucosyl phosphate + UDP</text>
        <dbReference type="Rhea" id="RHEA:15401"/>
        <dbReference type="Rhea" id="RHEA-COMP:19498"/>
        <dbReference type="Rhea" id="RHEA-COMP:19502"/>
        <dbReference type="ChEBI" id="CHEBI:57525"/>
        <dbReference type="ChEBI" id="CHEBI:57683"/>
        <dbReference type="ChEBI" id="CHEBI:58223"/>
        <dbReference type="ChEBI" id="CHEBI:58885"/>
        <dbReference type="EC" id="2.4.1.117"/>
    </reaction>
    <physiologicalReaction direction="left-to-right" evidence="12">
        <dbReference type="Rhea" id="RHEA:15402"/>
    </physiologicalReaction>
</comment>
<dbReference type="Pfam" id="PF00535">
    <property type="entry name" value="Glycos_transf_2"/>
    <property type="match status" value="1"/>
</dbReference>
<comment type="pathway">
    <text evidence="2">Protein modification; protein glycosylation.</text>
</comment>
<evidence type="ECO:0000256" key="2">
    <source>
        <dbReference type="ARBA" id="ARBA00004922"/>
    </source>
</evidence>
<dbReference type="InterPro" id="IPR029044">
    <property type="entry name" value="Nucleotide-diphossugar_trans"/>
</dbReference>
<evidence type="ECO:0000256" key="6">
    <source>
        <dbReference type="ARBA" id="ARBA00022679"/>
    </source>
</evidence>
<dbReference type="InterPro" id="IPR035518">
    <property type="entry name" value="DPG_synthase"/>
</dbReference>
<evidence type="ECO:0000256" key="11">
    <source>
        <dbReference type="ARBA" id="ARBA00023136"/>
    </source>
</evidence>
<dbReference type="PANTHER" id="PTHR10859:SF91">
    <property type="entry name" value="DOLICHYL-PHOSPHATE BETA-GLUCOSYLTRANSFERASE"/>
    <property type="match status" value="1"/>
</dbReference>
<organism evidence="14 15">
    <name type="scientific">Edaphobacter dinghuensis</name>
    <dbReference type="NCBI Taxonomy" id="1560005"/>
    <lineage>
        <taxon>Bacteria</taxon>
        <taxon>Pseudomonadati</taxon>
        <taxon>Acidobacteriota</taxon>
        <taxon>Terriglobia</taxon>
        <taxon>Terriglobales</taxon>
        <taxon>Acidobacteriaceae</taxon>
        <taxon>Edaphobacter</taxon>
    </lineage>
</organism>
<evidence type="ECO:0000313" key="15">
    <source>
        <dbReference type="Proteomes" id="UP000647241"/>
    </source>
</evidence>
<dbReference type="SUPFAM" id="SSF53448">
    <property type="entry name" value="Nucleotide-diphospho-sugar transferases"/>
    <property type="match status" value="1"/>
</dbReference>
<dbReference type="EC" id="2.4.1.117" evidence="4"/>
<keyword evidence="6 14" id="KW-0808">Transferase</keyword>
<dbReference type="CDD" id="cd04188">
    <property type="entry name" value="DPG_synthase"/>
    <property type="match status" value="1"/>
</dbReference>
<keyword evidence="7" id="KW-0812">Transmembrane</keyword>
<evidence type="ECO:0000256" key="1">
    <source>
        <dbReference type="ARBA" id="ARBA00004389"/>
    </source>
</evidence>
<sequence length="270" mass="30273">MSHPQLSIVIPAFNEGARIEAALERVTSCIAARGWDAEILVVDDGSKDNTAAIVQLWMQDNPRLHLIQNPGNKGKGYSVRNGLLQAAGEIVMFTDADLSAPMEEAERLIAALAAGADVAIGSRWMDRTRQTIHQPLYRQFFGRCFNWVTRAVMGLPFKDTQCGFKAFRRSAAQTIFRLQTIERWGFDPEILFIARKLKYVVREVPVTWGHDERSRMSYLKDGLKMLEDMAKIRANSLAGRYDEAIAAMKDTSTMVTAPVEHVTKVSAEVR</sequence>
<keyword evidence="15" id="KW-1185">Reference proteome</keyword>
<evidence type="ECO:0000256" key="8">
    <source>
        <dbReference type="ARBA" id="ARBA00022824"/>
    </source>
</evidence>
<dbReference type="Gene3D" id="3.90.550.10">
    <property type="entry name" value="Spore Coat Polysaccharide Biosynthesis Protein SpsA, Chain A"/>
    <property type="match status" value="1"/>
</dbReference>
<keyword evidence="9" id="KW-0735">Signal-anchor</keyword>
<protein>
    <recommendedName>
        <fullName evidence="4">dolichyl-phosphate beta-glucosyltransferase</fullName>
        <ecNumber evidence="4">2.4.1.117</ecNumber>
    </recommendedName>
</protein>
<comment type="similarity">
    <text evidence="3">Belongs to the glycosyltransferase 2 family.</text>
</comment>
<dbReference type="RefSeq" id="WP_188554900.1">
    <property type="nucleotide sequence ID" value="NZ_BMGT01000003.1"/>
</dbReference>
<dbReference type="EMBL" id="BMGT01000003">
    <property type="protein sequence ID" value="GGG83510.1"/>
    <property type="molecule type" value="Genomic_DNA"/>
</dbReference>
<evidence type="ECO:0000259" key="13">
    <source>
        <dbReference type="Pfam" id="PF00535"/>
    </source>
</evidence>
<reference evidence="14" key="1">
    <citation type="journal article" date="2014" name="Int. J. Syst. Evol. Microbiol.">
        <title>Complete genome sequence of Corynebacterium casei LMG S-19264T (=DSM 44701T), isolated from a smear-ripened cheese.</title>
        <authorList>
            <consortium name="US DOE Joint Genome Institute (JGI-PGF)"/>
            <person name="Walter F."/>
            <person name="Albersmeier A."/>
            <person name="Kalinowski J."/>
            <person name="Ruckert C."/>
        </authorList>
    </citation>
    <scope>NUCLEOTIDE SEQUENCE</scope>
    <source>
        <strain evidence="14">CGMCC 1.12997</strain>
    </source>
</reference>
<keyword evidence="11" id="KW-0472">Membrane</keyword>
<evidence type="ECO:0000313" key="14">
    <source>
        <dbReference type="EMBL" id="GGG83510.1"/>
    </source>
</evidence>
<keyword evidence="5" id="KW-0328">Glycosyltransferase</keyword>
<dbReference type="AlphaFoldDB" id="A0A917M775"/>
<keyword evidence="8" id="KW-0256">Endoplasmic reticulum</keyword>
<dbReference type="GO" id="GO:0004581">
    <property type="term" value="F:dolichyl-phosphate beta-glucosyltransferase activity"/>
    <property type="evidence" value="ECO:0007669"/>
    <property type="project" value="UniProtKB-EC"/>
</dbReference>
<comment type="caution">
    <text evidence="14">The sequence shown here is derived from an EMBL/GenBank/DDBJ whole genome shotgun (WGS) entry which is preliminary data.</text>
</comment>
<dbReference type="GO" id="GO:0006487">
    <property type="term" value="P:protein N-linked glycosylation"/>
    <property type="evidence" value="ECO:0007669"/>
    <property type="project" value="TreeGrafter"/>
</dbReference>
<evidence type="ECO:0000256" key="7">
    <source>
        <dbReference type="ARBA" id="ARBA00022692"/>
    </source>
</evidence>
<evidence type="ECO:0000256" key="4">
    <source>
        <dbReference type="ARBA" id="ARBA00012583"/>
    </source>
</evidence>
<evidence type="ECO:0000256" key="5">
    <source>
        <dbReference type="ARBA" id="ARBA00022676"/>
    </source>
</evidence>
<dbReference type="PANTHER" id="PTHR10859">
    <property type="entry name" value="GLYCOSYL TRANSFERASE"/>
    <property type="match status" value="1"/>
</dbReference>
<comment type="subcellular location">
    <subcellularLocation>
        <location evidence="1">Endoplasmic reticulum membrane</location>
        <topology evidence="1">Single-pass membrane protein</topology>
    </subcellularLocation>
</comment>
<name>A0A917M775_9BACT</name>
<evidence type="ECO:0000256" key="3">
    <source>
        <dbReference type="ARBA" id="ARBA00006739"/>
    </source>
</evidence>